<reference evidence="1" key="1">
    <citation type="submission" date="2020-05" db="EMBL/GenBank/DDBJ databases">
        <authorList>
            <person name="Baban N."/>
            <person name="Bartek K."/>
            <person name="Buck J."/>
            <person name="Buttarazzi M."/>
            <person name="Cho H."/>
            <person name="Goldberg A."/>
            <person name="Lin C."/>
            <person name="Lin Z."/>
            <person name="Mansi R."/>
            <person name="Matsil R."/>
            <person name="Moran J."/>
            <person name="Nah C."/>
            <person name="Ngai W."/>
            <person name="Perone T."/>
            <person name="Shah S."/>
            <person name="Mohammed H.T."/>
            <person name="Kenna M."/>
            <person name="Ware V."/>
            <person name="Garlena R.A."/>
            <person name="Russell D.A."/>
            <person name="Pope W.H."/>
            <person name="Jacobs-Sera D."/>
            <person name="Hatfull G.F."/>
        </authorList>
    </citation>
    <scope>NUCLEOTIDE SEQUENCE</scope>
</reference>
<evidence type="ECO:0000313" key="1">
    <source>
        <dbReference type="EMBL" id="QKY79243.1"/>
    </source>
</evidence>
<dbReference type="RefSeq" id="YP_010051823.1">
    <property type="nucleotide sequence ID" value="NC_054448.1"/>
</dbReference>
<protein>
    <submittedName>
        <fullName evidence="1">Uncharacterized protein</fullName>
    </submittedName>
</protein>
<keyword evidence="2" id="KW-1185">Reference proteome</keyword>
<dbReference type="EMBL" id="MT498048">
    <property type="protein sequence ID" value="QKY79243.1"/>
    <property type="molecule type" value="Genomic_DNA"/>
</dbReference>
<sequence length="54" mass="5811">MDAADRIDTAEQVVDTLPADHPNYAALHVLIAIARLLQSIDNRQAAQEGTNGNI</sequence>
<accession>A0AA48V669</accession>
<dbReference type="GeneID" id="64367632"/>
<dbReference type="Proteomes" id="UP001179240">
    <property type="component" value="Segment"/>
</dbReference>
<organism evidence="1 2">
    <name type="scientific">Mycobacterium phage Raymond7</name>
    <dbReference type="NCBI Taxonomy" id="2743931"/>
    <lineage>
        <taxon>Viruses</taxon>
        <taxon>Duplodnaviria</taxon>
        <taxon>Heunggongvirae</taxon>
        <taxon>Uroviricota</taxon>
        <taxon>Caudoviricetes</taxon>
        <taxon>Nclasvirinae</taxon>
        <taxon>Charlievirus</taxon>
        <taxon>Charlievirus Raymond7</taxon>
    </lineage>
</organism>
<evidence type="ECO:0000313" key="2">
    <source>
        <dbReference type="Proteomes" id="UP001179240"/>
    </source>
</evidence>
<gene>
    <name evidence="1" type="primary">22</name>
    <name evidence="1" type="ORF">SEA_RAYMOND7_22</name>
</gene>
<proteinExistence type="predicted"/>
<dbReference type="KEGG" id="vg:64367632"/>
<name>A0AA48V669_9CAUD</name>